<dbReference type="Proteomes" id="UP000183263">
    <property type="component" value="Unassembled WGS sequence"/>
</dbReference>
<gene>
    <name evidence="1" type="ORF">SAMN05444695_106262</name>
</gene>
<proteinExistence type="predicted"/>
<evidence type="ECO:0000313" key="2">
    <source>
        <dbReference type="Proteomes" id="UP000183263"/>
    </source>
</evidence>
<dbReference type="AlphaFoldDB" id="A0A1G8JR35"/>
<name>A0A1G8JR35_9NOCA</name>
<keyword evidence="2" id="KW-1185">Reference proteome</keyword>
<sequence>MEPLFVTACVFLVIYAGVDWRLSHLDRPERHAWTMRAYTVNRVVCCLGMIISSAFFGKIGLGFFFTLLLVVGSIYQVQFKRTYYEGKFDELY</sequence>
<dbReference type="EMBL" id="FNDN01000006">
    <property type="protein sequence ID" value="SDI33571.1"/>
    <property type="molecule type" value="Genomic_DNA"/>
</dbReference>
<evidence type="ECO:0000313" key="1">
    <source>
        <dbReference type="EMBL" id="SDI33571.1"/>
    </source>
</evidence>
<dbReference type="RefSeq" id="WP_072738283.1">
    <property type="nucleotide sequence ID" value="NZ_CP048813.1"/>
</dbReference>
<reference evidence="1 2" key="1">
    <citation type="submission" date="2016-10" db="EMBL/GenBank/DDBJ databases">
        <authorList>
            <person name="de Groot N.N."/>
        </authorList>
    </citation>
    <scope>NUCLEOTIDE SEQUENCE [LARGE SCALE GENOMIC DNA]</scope>
    <source>
        <strain evidence="1 2">DSM 44892</strain>
    </source>
</reference>
<protein>
    <submittedName>
        <fullName evidence="1">Uncharacterized protein</fullName>
    </submittedName>
</protein>
<organism evidence="1 2">
    <name type="scientific">Rhodococcus triatomae</name>
    <dbReference type="NCBI Taxonomy" id="300028"/>
    <lineage>
        <taxon>Bacteria</taxon>
        <taxon>Bacillati</taxon>
        <taxon>Actinomycetota</taxon>
        <taxon>Actinomycetes</taxon>
        <taxon>Mycobacteriales</taxon>
        <taxon>Nocardiaceae</taxon>
        <taxon>Rhodococcus</taxon>
    </lineage>
</organism>
<accession>A0A1G8JR35</accession>